<dbReference type="EnsemblPlants" id="AET5Gv21190900.1">
    <property type="protein sequence ID" value="AET5Gv21190900.1"/>
    <property type="gene ID" value="AET5Gv21190900"/>
</dbReference>
<dbReference type="Proteomes" id="UP000015105">
    <property type="component" value="Chromosome 5D"/>
</dbReference>
<dbReference type="Gramene" id="AET5Gv21190900.2">
    <property type="protein sequence ID" value="AET5Gv21190900.2"/>
    <property type="gene ID" value="AET5Gv21190900"/>
</dbReference>
<keyword evidence="3 6" id="KW-0547">Nucleotide-binding</keyword>
<dbReference type="Gene3D" id="1.10.510.10">
    <property type="entry name" value="Transferase(Phosphotransferase) domain 1"/>
    <property type="match status" value="1"/>
</dbReference>
<dbReference type="GO" id="GO:0005886">
    <property type="term" value="C:plasma membrane"/>
    <property type="evidence" value="ECO:0007669"/>
    <property type="project" value="TreeGrafter"/>
</dbReference>
<feature type="binding site" evidence="6">
    <location>
        <position position="209"/>
    </location>
    <ligand>
        <name>ATP</name>
        <dbReference type="ChEBI" id="CHEBI:30616"/>
    </ligand>
</feature>
<reference evidence="9" key="3">
    <citation type="journal article" date="2017" name="Nature">
        <title>Genome sequence of the progenitor of the wheat D genome Aegilops tauschii.</title>
        <authorList>
            <person name="Luo M.C."/>
            <person name="Gu Y.Q."/>
            <person name="Puiu D."/>
            <person name="Wang H."/>
            <person name="Twardziok S.O."/>
            <person name="Deal K.R."/>
            <person name="Huo N."/>
            <person name="Zhu T."/>
            <person name="Wang L."/>
            <person name="Wang Y."/>
            <person name="McGuire P.E."/>
            <person name="Liu S."/>
            <person name="Long H."/>
            <person name="Ramasamy R.K."/>
            <person name="Rodriguez J.C."/>
            <person name="Van S.L."/>
            <person name="Yuan L."/>
            <person name="Wang Z."/>
            <person name="Xia Z."/>
            <person name="Xiao L."/>
            <person name="Anderson O.D."/>
            <person name="Ouyang S."/>
            <person name="Liang Y."/>
            <person name="Zimin A.V."/>
            <person name="Pertea G."/>
            <person name="Qi P."/>
            <person name="Bennetzen J.L."/>
            <person name="Dai X."/>
            <person name="Dawson M.W."/>
            <person name="Muller H.G."/>
            <person name="Kugler K."/>
            <person name="Rivarola-Duarte L."/>
            <person name="Spannagl M."/>
            <person name="Mayer K.F.X."/>
            <person name="Lu F.H."/>
            <person name="Bevan M.W."/>
            <person name="Leroy P."/>
            <person name="Li P."/>
            <person name="You F.M."/>
            <person name="Sun Q."/>
            <person name="Liu Z."/>
            <person name="Lyons E."/>
            <person name="Wicker T."/>
            <person name="Salzberg S.L."/>
            <person name="Devos K.M."/>
            <person name="Dvorak J."/>
        </authorList>
    </citation>
    <scope>NUCLEOTIDE SEQUENCE [LARGE SCALE GENOMIC DNA]</scope>
    <source>
        <strain evidence="9">cv. AL8/78</strain>
    </source>
</reference>
<dbReference type="Gramene" id="AET5Gv21190900.4">
    <property type="protein sequence ID" value="AET5Gv21190900.4"/>
    <property type="gene ID" value="AET5Gv21190900"/>
</dbReference>
<keyword evidence="4" id="KW-0418">Kinase</keyword>
<name>A0A453MI31_AEGTS</name>
<dbReference type="PROSITE" id="PS50011">
    <property type="entry name" value="PROTEIN_KINASE_DOM"/>
    <property type="match status" value="1"/>
</dbReference>
<dbReference type="EnsemblPlants" id="AET5Gv21190900.5">
    <property type="protein sequence ID" value="AET5Gv21190900.5"/>
    <property type="gene ID" value="AET5Gv21190900"/>
</dbReference>
<dbReference type="STRING" id="200361.A0A453MI31"/>
<evidence type="ECO:0000256" key="2">
    <source>
        <dbReference type="ARBA" id="ARBA00022679"/>
    </source>
</evidence>
<evidence type="ECO:0000256" key="1">
    <source>
        <dbReference type="ARBA" id="ARBA00022527"/>
    </source>
</evidence>
<dbReference type="PROSITE" id="PS00108">
    <property type="entry name" value="PROTEIN_KINASE_ST"/>
    <property type="match status" value="1"/>
</dbReference>
<dbReference type="GO" id="GO:0007166">
    <property type="term" value="P:cell surface receptor signaling pathway"/>
    <property type="evidence" value="ECO:0007669"/>
    <property type="project" value="InterPro"/>
</dbReference>
<evidence type="ECO:0000256" key="6">
    <source>
        <dbReference type="PROSITE-ProRule" id="PRU10141"/>
    </source>
</evidence>
<dbReference type="InterPro" id="IPR000719">
    <property type="entry name" value="Prot_kinase_dom"/>
</dbReference>
<organism evidence="9 10">
    <name type="scientific">Aegilops tauschii subsp. strangulata</name>
    <name type="common">Goatgrass</name>
    <dbReference type="NCBI Taxonomy" id="200361"/>
    <lineage>
        <taxon>Eukaryota</taxon>
        <taxon>Viridiplantae</taxon>
        <taxon>Streptophyta</taxon>
        <taxon>Embryophyta</taxon>
        <taxon>Tracheophyta</taxon>
        <taxon>Spermatophyta</taxon>
        <taxon>Magnoliopsida</taxon>
        <taxon>Liliopsida</taxon>
        <taxon>Poales</taxon>
        <taxon>Poaceae</taxon>
        <taxon>BOP clade</taxon>
        <taxon>Pooideae</taxon>
        <taxon>Triticodae</taxon>
        <taxon>Triticeae</taxon>
        <taxon>Triticinae</taxon>
        <taxon>Aegilops</taxon>
    </lineage>
</organism>
<keyword evidence="10" id="KW-1185">Reference proteome</keyword>
<reference evidence="10" key="1">
    <citation type="journal article" date="2014" name="Science">
        <title>Ancient hybridizations among the ancestral genomes of bread wheat.</title>
        <authorList>
            <consortium name="International Wheat Genome Sequencing Consortium,"/>
            <person name="Marcussen T."/>
            <person name="Sandve S.R."/>
            <person name="Heier L."/>
            <person name="Spannagl M."/>
            <person name="Pfeifer M."/>
            <person name="Jakobsen K.S."/>
            <person name="Wulff B.B."/>
            <person name="Steuernagel B."/>
            <person name="Mayer K.F."/>
            <person name="Olsen O.A."/>
        </authorList>
    </citation>
    <scope>NUCLEOTIDE SEQUENCE [LARGE SCALE GENOMIC DNA]</scope>
    <source>
        <strain evidence="10">cv. AL8/78</strain>
    </source>
</reference>
<dbReference type="PANTHER" id="PTHR27005">
    <property type="entry name" value="WALL-ASSOCIATED RECEPTOR KINASE-LIKE 21"/>
    <property type="match status" value="1"/>
</dbReference>
<dbReference type="Gene3D" id="3.30.200.20">
    <property type="entry name" value="Phosphorylase Kinase, domain 1"/>
    <property type="match status" value="1"/>
</dbReference>
<dbReference type="GO" id="GO:0004674">
    <property type="term" value="F:protein serine/threonine kinase activity"/>
    <property type="evidence" value="ECO:0007669"/>
    <property type="project" value="UniProtKB-KW"/>
</dbReference>
<dbReference type="GO" id="GO:0005524">
    <property type="term" value="F:ATP binding"/>
    <property type="evidence" value="ECO:0007669"/>
    <property type="project" value="UniProtKB-UniRule"/>
</dbReference>
<evidence type="ECO:0000256" key="5">
    <source>
        <dbReference type="ARBA" id="ARBA00022840"/>
    </source>
</evidence>
<evidence type="ECO:0000259" key="8">
    <source>
        <dbReference type="PROSITE" id="PS50011"/>
    </source>
</evidence>
<keyword evidence="5 6" id="KW-0067">ATP-binding</keyword>
<dbReference type="InterPro" id="IPR045274">
    <property type="entry name" value="WAK-like"/>
</dbReference>
<dbReference type="PANTHER" id="PTHR27005:SF496">
    <property type="entry name" value="PROTEIN KINASE DOMAIN-CONTAINING PROTEIN"/>
    <property type="match status" value="1"/>
</dbReference>
<sequence length="458" mass="50906">MDESIGSIRGGHATKTSEIAVECMNLDPEKRPDACHIIDRLDKIEGTDKEDETGTNSSIIELQLSLPREQYAERVGKPAAESLQVDVGEHSEILENGTDSLELRHSQEGLQKLDELSICGVQETKQKVKHRGTSISSSISSVFYKLNSLNIFNKKASRNLHHTLEKSHNVKIFRKEELRPIMRSTNLIGRGGFGKVYKGVVDNTLVVVKPISCSSLGNVAYENYVIGMCQVSHKNIARPIGCCLEADTTILVYELISNGSVDGILHDGNRTALNLDVRLNIIAESAQGLAYLHSQAHTKILHGDLKPENILLDDNFIPKISDFGISPLIARYNEHTTNIIGDMTYMDPVYLQTGRLTEKSDVYSFGVVILEVISRKKATHSEHNSLVKSFLEVHKEGKKATELFDKEIAVTAGDFEILDRLAEIAVECINLDVDQRPTMTDVEDRLLMLNRSCRSQAV</sequence>
<dbReference type="InterPro" id="IPR011009">
    <property type="entry name" value="Kinase-like_dom_sf"/>
</dbReference>
<dbReference type="Gramene" id="AET5Gv21190900.5">
    <property type="protein sequence ID" value="AET5Gv21190900.5"/>
    <property type="gene ID" value="AET5Gv21190900"/>
</dbReference>
<accession>A0A453MI31</accession>
<evidence type="ECO:0000256" key="3">
    <source>
        <dbReference type="ARBA" id="ARBA00022741"/>
    </source>
</evidence>
<dbReference type="InterPro" id="IPR017441">
    <property type="entry name" value="Protein_kinase_ATP_BS"/>
</dbReference>
<dbReference type="EnsemblPlants" id="AET5Gv21190900.4">
    <property type="protein sequence ID" value="AET5Gv21190900.4"/>
    <property type="gene ID" value="AET5Gv21190900"/>
</dbReference>
<evidence type="ECO:0000313" key="10">
    <source>
        <dbReference type="Proteomes" id="UP000015105"/>
    </source>
</evidence>
<proteinExistence type="inferred from homology"/>
<comment type="similarity">
    <text evidence="7">Belongs to the protein kinase superfamily.</text>
</comment>
<feature type="domain" description="Protein kinase" evidence="8">
    <location>
        <begin position="182"/>
        <end position="447"/>
    </location>
</feature>
<dbReference type="FunFam" id="1.10.510.10:FF:000474">
    <property type="entry name" value="Wall-associated receptor kinase 3"/>
    <property type="match status" value="1"/>
</dbReference>
<dbReference type="InterPro" id="IPR008271">
    <property type="entry name" value="Ser/Thr_kinase_AS"/>
</dbReference>
<dbReference type="EnsemblPlants" id="AET5Gv21190900.2">
    <property type="protein sequence ID" value="AET5Gv21190900.2"/>
    <property type="gene ID" value="AET5Gv21190900"/>
</dbReference>
<dbReference type="AlphaFoldDB" id="A0A453MI31"/>
<keyword evidence="2" id="KW-0808">Transferase</keyword>
<reference evidence="9" key="4">
    <citation type="submission" date="2019-03" db="UniProtKB">
        <authorList>
            <consortium name="EnsemblPlants"/>
        </authorList>
    </citation>
    <scope>IDENTIFICATION</scope>
</reference>
<evidence type="ECO:0000256" key="7">
    <source>
        <dbReference type="RuleBase" id="RU000304"/>
    </source>
</evidence>
<dbReference type="SMART" id="SM00220">
    <property type="entry name" value="S_TKc"/>
    <property type="match status" value="1"/>
</dbReference>
<evidence type="ECO:0000256" key="4">
    <source>
        <dbReference type="ARBA" id="ARBA00022777"/>
    </source>
</evidence>
<keyword evidence="1 7" id="KW-0723">Serine/threonine-protein kinase</keyword>
<dbReference type="Pfam" id="PF07714">
    <property type="entry name" value="PK_Tyr_Ser-Thr"/>
    <property type="match status" value="1"/>
</dbReference>
<reference evidence="10" key="2">
    <citation type="journal article" date="2017" name="Nat. Plants">
        <title>The Aegilops tauschii genome reveals multiple impacts of transposons.</title>
        <authorList>
            <person name="Zhao G."/>
            <person name="Zou C."/>
            <person name="Li K."/>
            <person name="Wang K."/>
            <person name="Li T."/>
            <person name="Gao L."/>
            <person name="Zhang X."/>
            <person name="Wang H."/>
            <person name="Yang Z."/>
            <person name="Liu X."/>
            <person name="Jiang W."/>
            <person name="Mao L."/>
            <person name="Kong X."/>
            <person name="Jiao Y."/>
            <person name="Jia J."/>
        </authorList>
    </citation>
    <scope>NUCLEOTIDE SEQUENCE [LARGE SCALE GENOMIC DNA]</scope>
    <source>
        <strain evidence="10">cv. AL8/78</strain>
    </source>
</reference>
<dbReference type="Gramene" id="AET5Gv21190900.1">
    <property type="protein sequence ID" value="AET5Gv21190900.1"/>
    <property type="gene ID" value="AET5Gv21190900"/>
</dbReference>
<dbReference type="InterPro" id="IPR001245">
    <property type="entry name" value="Ser-Thr/Tyr_kinase_cat_dom"/>
</dbReference>
<dbReference type="PROSITE" id="PS00107">
    <property type="entry name" value="PROTEIN_KINASE_ATP"/>
    <property type="match status" value="1"/>
</dbReference>
<protein>
    <recommendedName>
        <fullName evidence="8">Protein kinase domain-containing protein</fullName>
    </recommendedName>
</protein>
<evidence type="ECO:0000313" key="9">
    <source>
        <dbReference type="EnsemblPlants" id="AET5Gv21190900.2"/>
    </source>
</evidence>
<reference evidence="9" key="5">
    <citation type="journal article" date="2021" name="G3 (Bethesda)">
        <title>Aegilops tauschii genome assembly Aet v5.0 features greater sequence contiguity and improved annotation.</title>
        <authorList>
            <person name="Wang L."/>
            <person name="Zhu T."/>
            <person name="Rodriguez J.C."/>
            <person name="Deal K.R."/>
            <person name="Dubcovsky J."/>
            <person name="McGuire P.E."/>
            <person name="Lux T."/>
            <person name="Spannagl M."/>
            <person name="Mayer K.F.X."/>
            <person name="Baldrich P."/>
            <person name="Meyers B.C."/>
            <person name="Huo N."/>
            <person name="Gu Y.Q."/>
            <person name="Zhou H."/>
            <person name="Devos K.M."/>
            <person name="Bennetzen J.L."/>
            <person name="Unver T."/>
            <person name="Budak H."/>
            <person name="Gulick P.J."/>
            <person name="Galiba G."/>
            <person name="Kalapos B."/>
            <person name="Nelson D.R."/>
            <person name="Li P."/>
            <person name="You F.M."/>
            <person name="Luo M.C."/>
            <person name="Dvorak J."/>
        </authorList>
    </citation>
    <scope>NUCLEOTIDE SEQUENCE [LARGE SCALE GENOMIC DNA]</scope>
    <source>
        <strain evidence="9">cv. AL8/78</strain>
    </source>
</reference>
<dbReference type="SUPFAM" id="SSF56112">
    <property type="entry name" value="Protein kinase-like (PK-like)"/>
    <property type="match status" value="1"/>
</dbReference>